<dbReference type="GO" id="GO:0005524">
    <property type="term" value="F:ATP binding"/>
    <property type="evidence" value="ECO:0007669"/>
    <property type="project" value="UniProtKB-KW"/>
</dbReference>
<organism evidence="20 21">
    <name type="scientific">Colocasia esculenta</name>
    <name type="common">Wild taro</name>
    <name type="synonym">Arum esculentum</name>
    <dbReference type="NCBI Taxonomy" id="4460"/>
    <lineage>
        <taxon>Eukaryota</taxon>
        <taxon>Viridiplantae</taxon>
        <taxon>Streptophyta</taxon>
        <taxon>Embryophyta</taxon>
        <taxon>Tracheophyta</taxon>
        <taxon>Spermatophyta</taxon>
        <taxon>Magnoliopsida</taxon>
        <taxon>Liliopsida</taxon>
        <taxon>Araceae</taxon>
        <taxon>Aroideae</taxon>
        <taxon>Colocasieae</taxon>
        <taxon>Colocasia</taxon>
    </lineage>
</organism>
<evidence type="ECO:0000256" key="8">
    <source>
        <dbReference type="ARBA" id="ARBA00022729"/>
    </source>
</evidence>
<dbReference type="InterPro" id="IPR000719">
    <property type="entry name" value="Prot_kinase_dom"/>
</dbReference>
<evidence type="ECO:0000256" key="6">
    <source>
        <dbReference type="ARBA" id="ARBA00022679"/>
    </source>
</evidence>
<evidence type="ECO:0000256" key="11">
    <source>
        <dbReference type="ARBA" id="ARBA00022777"/>
    </source>
</evidence>
<evidence type="ECO:0000256" key="12">
    <source>
        <dbReference type="ARBA" id="ARBA00022840"/>
    </source>
</evidence>
<dbReference type="Proteomes" id="UP000652761">
    <property type="component" value="Unassembled WGS sequence"/>
</dbReference>
<evidence type="ECO:0000256" key="13">
    <source>
        <dbReference type="ARBA" id="ARBA00022989"/>
    </source>
</evidence>
<keyword evidence="7" id="KW-0812">Transmembrane</keyword>
<keyword evidence="15" id="KW-0675">Receptor</keyword>
<dbReference type="Gene3D" id="3.30.200.20">
    <property type="entry name" value="Phosphorylase Kinase, domain 1"/>
    <property type="match status" value="1"/>
</dbReference>
<evidence type="ECO:0000256" key="15">
    <source>
        <dbReference type="ARBA" id="ARBA00023170"/>
    </source>
</evidence>
<evidence type="ECO:0000259" key="19">
    <source>
        <dbReference type="PROSITE" id="PS50011"/>
    </source>
</evidence>
<keyword evidence="3" id="KW-0723">Serine/threonine-protein kinase</keyword>
<keyword evidence="21" id="KW-1185">Reference proteome</keyword>
<evidence type="ECO:0000256" key="1">
    <source>
        <dbReference type="ARBA" id="ARBA00004479"/>
    </source>
</evidence>
<proteinExistence type="predicted"/>
<evidence type="ECO:0000256" key="18">
    <source>
        <dbReference type="ARBA" id="ARBA00048679"/>
    </source>
</evidence>
<feature type="domain" description="Protein kinase" evidence="19">
    <location>
        <begin position="44"/>
        <end position="143"/>
    </location>
</feature>
<sequence length="143" mass="15462">MITLILEEAGKPVGDIVGMEDLEDEAAAPEAFAFSDIVNATDNFSDAYCIGRGGCGNVFRAKLPTGYLVAVKCLHISDSGNLPEVVCKSFENEIRALTDVRHQNIVKLLEFCAIGGACAWFSSTPPVIPRQFSSGINRGWHEQ</sequence>
<dbReference type="GO" id="GO:0016020">
    <property type="term" value="C:membrane"/>
    <property type="evidence" value="ECO:0007669"/>
    <property type="project" value="UniProtKB-SubCell"/>
</dbReference>
<evidence type="ECO:0000256" key="4">
    <source>
        <dbReference type="ARBA" id="ARBA00022553"/>
    </source>
</evidence>
<keyword evidence="12" id="KW-0067">ATP-binding</keyword>
<evidence type="ECO:0000256" key="2">
    <source>
        <dbReference type="ARBA" id="ARBA00012513"/>
    </source>
</evidence>
<keyword evidence="5" id="KW-0433">Leucine-rich repeat</keyword>
<evidence type="ECO:0000256" key="5">
    <source>
        <dbReference type="ARBA" id="ARBA00022614"/>
    </source>
</evidence>
<dbReference type="SUPFAM" id="SSF56112">
    <property type="entry name" value="Protein kinase-like (PK-like)"/>
    <property type="match status" value="1"/>
</dbReference>
<comment type="caution">
    <text evidence="20">The sequence shown here is derived from an EMBL/GenBank/DDBJ whole genome shotgun (WGS) entry which is preliminary data.</text>
</comment>
<gene>
    <name evidence="20" type="ORF">Taro_048869</name>
</gene>
<evidence type="ECO:0000256" key="16">
    <source>
        <dbReference type="ARBA" id="ARBA00023180"/>
    </source>
</evidence>
<accession>A0A843X9A5</accession>
<keyword evidence="8" id="KW-0732">Signal</keyword>
<evidence type="ECO:0000313" key="21">
    <source>
        <dbReference type="Proteomes" id="UP000652761"/>
    </source>
</evidence>
<evidence type="ECO:0000256" key="17">
    <source>
        <dbReference type="ARBA" id="ARBA00047899"/>
    </source>
</evidence>
<keyword evidence="6" id="KW-0808">Transferase</keyword>
<evidence type="ECO:0000256" key="10">
    <source>
        <dbReference type="ARBA" id="ARBA00022741"/>
    </source>
</evidence>
<keyword evidence="9" id="KW-0677">Repeat</keyword>
<evidence type="ECO:0000256" key="14">
    <source>
        <dbReference type="ARBA" id="ARBA00023136"/>
    </source>
</evidence>
<keyword evidence="16" id="KW-0325">Glycoprotein</keyword>
<name>A0A843X9A5_COLES</name>
<comment type="catalytic activity">
    <reaction evidence="17">
        <text>L-threonyl-[protein] + ATP = O-phospho-L-threonyl-[protein] + ADP + H(+)</text>
        <dbReference type="Rhea" id="RHEA:46608"/>
        <dbReference type="Rhea" id="RHEA-COMP:11060"/>
        <dbReference type="Rhea" id="RHEA-COMP:11605"/>
        <dbReference type="ChEBI" id="CHEBI:15378"/>
        <dbReference type="ChEBI" id="CHEBI:30013"/>
        <dbReference type="ChEBI" id="CHEBI:30616"/>
        <dbReference type="ChEBI" id="CHEBI:61977"/>
        <dbReference type="ChEBI" id="CHEBI:456216"/>
        <dbReference type="EC" id="2.7.11.1"/>
    </reaction>
</comment>
<comment type="catalytic activity">
    <reaction evidence="18">
        <text>L-seryl-[protein] + ATP = O-phospho-L-seryl-[protein] + ADP + H(+)</text>
        <dbReference type="Rhea" id="RHEA:17989"/>
        <dbReference type="Rhea" id="RHEA-COMP:9863"/>
        <dbReference type="Rhea" id="RHEA-COMP:11604"/>
        <dbReference type="ChEBI" id="CHEBI:15378"/>
        <dbReference type="ChEBI" id="CHEBI:29999"/>
        <dbReference type="ChEBI" id="CHEBI:30616"/>
        <dbReference type="ChEBI" id="CHEBI:83421"/>
        <dbReference type="ChEBI" id="CHEBI:456216"/>
        <dbReference type="EC" id="2.7.11.1"/>
    </reaction>
</comment>
<dbReference type="Pfam" id="PF00069">
    <property type="entry name" value="Pkinase"/>
    <property type="match status" value="1"/>
</dbReference>
<dbReference type="OrthoDB" id="786588at2759"/>
<evidence type="ECO:0000313" key="20">
    <source>
        <dbReference type="EMBL" id="MQM15916.1"/>
    </source>
</evidence>
<keyword evidence="11" id="KW-0418">Kinase</keyword>
<dbReference type="EMBL" id="NMUH01006744">
    <property type="protein sequence ID" value="MQM15916.1"/>
    <property type="molecule type" value="Genomic_DNA"/>
</dbReference>
<keyword evidence="4" id="KW-0597">Phosphoprotein</keyword>
<comment type="subcellular location">
    <subcellularLocation>
        <location evidence="1">Membrane</location>
        <topology evidence="1">Single-pass type I membrane protein</topology>
    </subcellularLocation>
</comment>
<reference evidence="20" key="1">
    <citation type="submission" date="2017-07" db="EMBL/GenBank/DDBJ databases">
        <title>Taro Niue Genome Assembly and Annotation.</title>
        <authorList>
            <person name="Atibalentja N."/>
            <person name="Keating K."/>
            <person name="Fields C.J."/>
        </authorList>
    </citation>
    <scope>NUCLEOTIDE SEQUENCE</scope>
    <source>
        <strain evidence="20">Niue_2</strain>
        <tissue evidence="20">Leaf</tissue>
    </source>
</reference>
<dbReference type="EC" id="2.7.11.1" evidence="2"/>
<dbReference type="PANTHER" id="PTHR48005:SF44">
    <property type="entry name" value="MDIS1-INTERACTING RECEPTOR LIKE KINASE 2-LIKE ISOFORM X1"/>
    <property type="match status" value="1"/>
</dbReference>
<dbReference type="FunFam" id="3.30.200.20:FF:000309">
    <property type="entry name" value="Leucine-rich repeat receptor protein kinase MSP1"/>
    <property type="match status" value="1"/>
</dbReference>
<keyword evidence="14" id="KW-0472">Membrane</keyword>
<dbReference type="AlphaFoldDB" id="A0A843X9A5"/>
<dbReference type="PROSITE" id="PS50011">
    <property type="entry name" value="PROTEIN_KINASE_DOM"/>
    <property type="match status" value="1"/>
</dbReference>
<evidence type="ECO:0000256" key="7">
    <source>
        <dbReference type="ARBA" id="ARBA00022692"/>
    </source>
</evidence>
<dbReference type="InterPro" id="IPR011009">
    <property type="entry name" value="Kinase-like_dom_sf"/>
</dbReference>
<keyword evidence="13" id="KW-1133">Transmembrane helix</keyword>
<dbReference type="PANTHER" id="PTHR48005">
    <property type="entry name" value="LEUCINE RICH REPEAT KINASE 2"/>
    <property type="match status" value="1"/>
</dbReference>
<evidence type="ECO:0000256" key="9">
    <source>
        <dbReference type="ARBA" id="ARBA00022737"/>
    </source>
</evidence>
<keyword evidence="10" id="KW-0547">Nucleotide-binding</keyword>
<dbReference type="InterPro" id="IPR051420">
    <property type="entry name" value="Ser_Thr_Kinases_DiverseReg"/>
</dbReference>
<protein>
    <recommendedName>
        <fullName evidence="2">non-specific serine/threonine protein kinase</fullName>
        <ecNumber evidence="2">2.7.11.1</ecNumber>
    </recommendedName>
</protein>
<dbReference type="GO" id="GO:0004674">
    <property type="term" value="F:protein serine/threonine kinase activity"/>
    <property type="evidence" value="ECO:0007669"/>
    <property type="project" value="UniProtKB-KW"/>
</dbReference>
<evidence type="ECO:0000256" key="3">
    <source>
        <dbReference type="ARBA" id="ARBA00022527"/>
    </source>
</evidence>